<dbReference type="Pfam" id="PF05199">
    <property type="entry name" value="GMC_oxred_C"/>
    <property type="match status" value="1"/>
</dbReference>
<keyword evidence="3" id="KW-0274">FAD</keyword>
<dbReference type="InterPro" id="IPR000172">
    <property type="entry name" value="GMC_OxRdtase_N"/>
</dbReference>
<evidence type="ECO:0000259" key="5">
    <source>
        <dbReference type="PROSITE" id="PS00624"/>
    </source>
</evidence>
<dbReference type="EMBL" id="JANAWD010000792">
    <property type="protein sequence ID" value="KAJ3475833.1"/>
    <property type="molecule type" value="Genomic_DNA"/>
</dbReference>
<evidence type="ECO:0000256" key="2">
    <source>
        <dbReference type="ARBA" id="ARBA00010790"/>
    </source>
</evidence>
<dbReference type="InterPro" id="IPR036188">
    <property type="entry name" value="FAD/NAD-bd_sf"/>
</dbReference>
<dbReference type="SUPFAM" id="SSF54373">
    <property type="entry name" value="FAD-linked reductases, C-terminal domain"/>
    <property type="match status" value="1"/>
</dbReference>
<evidence type="ECO:0000256" key="1">
    <source>
        <dbReference type="ARBA" id="ARBA00001974"/>
    </source>
</evidence>
<dbReference type="SUPFAM" id="SSF51905">
    <property type="entry name" value="FAD/NAD(P)-binding domain"/>
    <property type="match status" value="1"/>
</dbReference>
<dbReference type="PANTHER" id="PTHR11552">
    <property type="entry name" value="GLUCOSE-METHANOL-CHOLINE GMC OXIDOREDUCTASE"/>
    <property type="match status" value="1"/>
</dbReference>
<dbReference type="Pfam" id="PF00732">
    <property type="entry name" value="GMC_oxred_N"/>
    <property type="match status" value="1"/>
</dbReference>
<evidence type="ECO:0000256" key="4">
    <source>
        <dbReference type="SAM" id="MobiDB-lite"/>
    </source>
</evidence>
<comment type="similarity">
    <text evidence="2">Belongs to the GMC oxidoreductase family.</text>
</comment>
<name>A0AAD5URJ0_9APHY</name>
<evidence type="ECO:0000313" key="6">
    <source>
        <dbReference type="EMBL" id="KAJ3475833.1"/>
    </source>
</evidence>
<evidence type="ECO:0000313" key="7">
    <source>
        <dbReference type="Proteomes" id="UP001212997"/>
    </source>
</evidence>
<dbReference type="AlphaFoldDB" id="A0AAD5URJ0"/>
<comment type="caution">
    <text evidence="6">The sequence shown here is derived from an EMBL/GenBank/DDBJ whole genome shotgun (WGS) entry which is preliminary data.</text>
</comment>
<dbReference type="Gene3D" id="3.50.50.60">
    <property type="entry name" value="FAD/NAD(P)-binding domain"/>
    <property type="match status" value="1"/>
</dbReference>
<comment type="cofactor">
    <cofactor evidence="1 3">
        <name>FAD</name>
        <dbReference type="ChEBI" id="CHEBI:57692"/>
    </cofactor>
</comment>
<dbReference type="Proteomes" id="UP001212997">
    <property type="component" value="Unassembled WGS sequence"/>
</dbReference>
<evidence type="ECO:0000256" key="3">
    <source>
        <dbReference type="PIRSR" id="PIRSR000137-2"/>
    </source>
</evidence>
<dbReference type="GO" id="GO:0016614">
    <property type="term" value="F:oxidoreductase activity, acting on CH-OH group of donors"/>
    <property type="evidence" value="ECO:0007669"/>
    <property type="project" value="InterPro"/>
</dbReference>
<feature type="region of interest" description="Disordered" evidence="4">
    <location>
        <begin position="1"/>
        <end position="23"/>
    </location>
</feature>
<keyword evidence="7" id="KW-1185">Reference proteome</keyword>
<sequence>MHPNTTSSLLEVGPIPSSSHSIAHSPLSGGTAACVAAGRLAAADPSLKILILEAGPTTYNNLAHIQPARYLSHLAPDSTTVTHNIAKPSTHLGGRAVVVSSGHCLGGGSSVNFMLYTRASASDYDDWETKYSNPGWGSKELIPLLEKSETYQTKKGQAIHGYSGPLKVSLNKIPSNITQDFMDVLAQYGSNVKKTDDANDLKSVNVFARWSRYDTISSSANRVLLTSDRWIDGDTGRRSDIPHNMIYPLLGKSALEVQTQCLVKKVIIEDGRAVGVEYVPNKRMDPGAPQRVIVARASQLVVVSAGAFGSPTILERSGIGAKARLDQLGVKVYADLPGVGEAYQDHIFLPMPFLASGDSVTLDKLIVNDPEEVEKWMAQWNKNGSGLLASTGFDGASKFRPTQEELRVIGSEFDARWKQHFVPAPDKPVLVMGSAALYLGLPVGLLYDKFFSIPYFVGYPTSVGYVHISSAEDIYAAPDFDPGFLQSDDDLALLVWGYKKGREYARRMTCYRGEYLPNHPTFPEGSAAVCQEHTIPVPINAPDIHYTSTDDEAIKAHVRASVSSAWHSLGTCSMKPRQEGGVVDPQLNVYGIRSLKVVDMSIAPGNVGANTYSTAITIGEKAALITASELGISGV</sequence>
<dbReference type="Gene3D" id="3.30.560.10">
    <property type="entry name" value="Glucose Oxidase, domain 3"/>
    <property type="match status" value="1"/>
</dbReference>
<proteinExistence type="inferred from homology"/>
<organism evidence="6 7">
    <name type="scientific">Meripilus lineatus</name>
    <dbReference type="NCBI Taxonomy" id="2056292"/>
    <lineage>
        <taxon>Eukaryota</taxon>
        <taxon>Fungi</taxon>
        <taxon>Dikarya</taxon>
        <taxon>Basidiomycota</taxon>
        <taxon>Agaricomycotina</taxon>
        <taxon>Agaricomycetes</taxon>
        <taxon>Polyporales</taxon>
        <taxon>Meripilaceae</taxon>
        <taxon>Meripilus</taxon>
    </lineage>
</organism>
<dbReference type="PIRSF" id="PIRSF000137">
    <property type="entry name" value="Alcohol_oxidase"/>
    <property type="match status" value="1"/>
</dbReference>
<feature type="domain" description="Glucose-methanol-choline oxidoreductase N-terminal" evidence="5">
    <location>
        <begin position="306"/>
        <end position="320"/>
    </location>
</feature>
<dbReference type="InterPro" id="IPR007867">
    <property type="entry name" value="GMC_OxRtase_C"/>
</dbReference>
<feature type="binding site" evidence="3">
    <location>
        <begin position="566"/>
        <end position="567"/>
    </location>
    <ligand>
        <name>FAD</name>
        <dbReference type="ChEBI" id="CHEBI:57692"/>
    </ligand>
</feature>
<feature type="compositionally biased region" description="Low complexity" evidence="4">
    <location>
        <begin position="14"/>
        <end position="23"/>
    </location>
</feature>
<dbReference type="PROSITE" id="PS00624">
    <property type="entry name" value="GMC_OXRED_2"/>
    <property type="match status" value="1"/>
</dbReference>
<dbReference type="GO" id="GO:0050660">
    <property type="term" value="F:flavin adenine dinucleotide binding"/>
    <property type="evidence" value="ECO:0007669"/>
    <property type="project" value="InterPro"/>
</dbReference>
<reference evidence="6" key="1">
    <citation type="submission" date="2022-07" db="EMBL/GenBank/DDBJ databases">
        <title>Genome Sequence of Physisporinus lineatus.</title>
        <authorList>
            <person name="Buettner E."/>
        </authorList>
    </citation>
    <scope>NUCLEOTIDE SEQUENCE</scope>
    <source>
        <strain evidence="6">VT162</strain>
    </source>
</reference>
<dbReference type="InterPro" id="IPR012132">
    <property type="entry name" value="GMC_OxRdtase"/>
</dbReference>
<dbReference type="PANTHER" id="PTHR11552:SF78">
    <property type="entry name" value="GLUCOSE-METHANOL-CHOLINE OXIDOREDUCTASE N-TERMINAL DOMAIN-CONTAINING PROTEIN"/>
    <property type="match status" value="1"/>
</dbReference>
<feature type="binding site" evidence="3">
    <location>
        <position position="263"/>
    </location>
    <ligand>
        <name>FAD</name>
        <dbReference type="ChEBI" id="CHEBI:57692"/>
    </ligand>
</feature>
<protein>
    <recommendedName>
        <fullName evidence="5">Glucose-methanol-choline oxidoreductase N-terminal domain-containing protein</fullName>
    </recommendedName>
</protein>
<gene>
    <name evidence="6" type="ORF">NLI96_g11571</name>
</gene>
<accession>A0AAD5URJ0</accession>
<keyword evidence="3" id="KW-0285">Flavoprotein</keyword>